<feature type="transmembrane region" description="Helical" evidence="9">
    <location>
        <begin position="68"/>
        <end position="89"/>
    </location>
</feature>
<feature type="transmembrane region" description="Helical" evidence="9">
    <location>
        <begin position="431"/>
        <end position="448"/>
    </location>
</feature>
<dbReference type="GO" id="GO:0005332">
    <property type="term" value="F:gamma-aminobutyric acid:sodium:chloride symporter activity"/>
    <property type="evidence" value="ECO:0007669"/>
    <property type="project" value="TreeGrafter"/>
</dbReference>
<keyword evidence="5 9" id="KW-0472">Membrane</keyword>
<dbReference type="PANTHER" id="PTHR11616:SF280">
    <property type="entry name" value="TRANSPORTER"/>
    <property type="match status" value="1"/>
</dbReference>
<keyword evidence="6" id="KW-0479">Metal-binding</keyword>
<evidence type="ECO:0000256" key="6">
    <source>
        <dbReference type="PIRSR" id="PIRSR600175-1"/>
    </source>
</evidence>
<evidence type="ECO:0000256" key="4">
    <source>
        <dbReference type="ARBA" id="ARBA00022989"/>
    </source>
</evidence>
<evidence type="ECO:0000256" key="8">
    <source>
        <dbReference type="SAM" id="MobiDB-lite"/>
    </source>
</evidence>
<dbReference type="SUPFAM" id="SSF161070">
    <property type="entry name" value="SNF-like"/>
    <property type="match status" value="1"/>
</dbReference>
<dbReference type="AlphaFoldDB" id="A0AAD7RXR7"/>
<feature type="transmembrane region" description="Helical" evidence="9">
    <location>
        <begin position="292"/>
        <end position="316"/>
    </location>
</feature>
<feature type="transmembrane region" description="Helical" evidence="9">
    <location>
        <begin position="468"/>
        <end position="486"/>
    </location>
</feature>
<keyword evidence="6" id="KW-0915">Sodium</keyword>
<dbReference type="GO" id="GO:0005886">
    <property type="term" value="C:plasma membrane"/>
    <property type="evidence" value="ECO:0007669"/>
    <property type="project" value="TreeGrafter"/>
</dbReference>
<keyword evidence="2" id="KW-0813">Transport</keyword>
<dbReference type="InterPro" id="IPR000175">
    <property type="entry name" value="Na/ntran_symport"/>
</dbReference>
<comment type="subcellular location">
    <subcellularLocation>
        <location evidence="1">Membrane</location>
        <topology evidence="1">Multi-pass membrane protein</topology>
    </subcellularLocation>
</comment>
<gene>
    <name evidence="10" type="ORF">AAFF_G00076460</name>
</gene>
<dbReference type="PANTHER" id="PTHR11616">
    <property type="entry name" value="SODIUM/CHLORIDE DEPENDENT TRANSPORTER"/>
    <property type="match status" value="1"/>
</dbReference>
<feature type="transmembrane region" description="Helical" evidence="9">
    <location>
        <begin position="539"/>
        <end position="560"/>
    </location>
</feature>
<comment type="caution">
    <text evidence="10">The sequence shown here is derived from an EMBL/GenBank/DDBJ whole genome shotgun (WGS) entry which is preliminary data.</text>
</comment>
<feature type="region of interest" description="Disordered" evidence="8">
    <location>
        <begin position="1"/>
        <end position="28"/>
    </location>
</feature>
<keyword evidence="11" id="KW-1185">Reference proteome</keyword>
<feature type="transmembrane region" description="Helical" evidence="9">
    <location>
        <begin position="385"/>
        <end position="401"/>
    </location>
</feature>
<evidence type="ECO:0000256" key="1">
    <source>
        <dbReference type="ARBA" id="ARBA00004141"/>
    </source>
</evidence>
<feature type="disulfide bond" evidence="7">
    <location>
        <begin position="150"/>
        <end position="159"/>
    </location>
</feature>
<dbReference type="PRINTS" id="PR00176">
    <property type="entry name" value="NANEUSMPORT"/>
</dbReference>
<dbReference type="PROSITE" id="PS50267">
    <property type="entry name" value="NA_NEUROTRAN_SYMP_3"/>
    <property type="match status" value="1"/>
</dbReference>
<feature type="binding site" evidence="6">
    <location>
        <position position="51"/>
    </location>
    <ligand>
        <name>Na(+)</name>
        <dbReference type="ChEBI" id="CHEBI:29101"/>
        <label>1</label>
    </ligand>
</feature>
<dbReference type="GO" id="GO:0046872">
    <property type="term" value="F:metal ion binding"/>
    <property type="evidence" value="ECO:0007669"/>
    <property type="project" value="UniProtKB-KW"/>
</dbReference>
<organism evidence="10 11">
    <name type="scientific">Aldrovandia affinis</name>
    <dbReference type="NCBI Taxonomy" id="143900"/>
    <lineage>
        <taxon>Eukaryota</taxon>
        <taxon>Metazoa</taxon>
        <taxon>Chordata</taxon>
        <taxon>Craniata</taxon>
        <taxon>Vertebrata</taxon>
        <taxon>Euteleostomi</taxon>
        <taxon>Actinopterygii</taxon>
        <taxon>Neopterygii</taxon>
        <taxon>Teleostei</taxon>
        <taxon>Notacanthiformes</taxon>
        <taxon>Halosauridae</taxon>
        <taxon>Aldrovandia</taxon>
    </lineage>
</organism>
<dbReference type="Proteomes" id="UP001221898">
    <property type="component" value="Unassembled WGS sequence"/>
</dbReference>
<accession>A0AAD7RXR7</accession>
<keyword evidence="4 9" id="KW-1133">Transmembrane helix</keyword>
<feature type="transmembrane region" description="Helical" evidence="9">
    <location>
        <begin position="110"/>
        <end position="138"/>
    </location>
</feature>
<sequence>MDHTASDTLPSGANNTEASSGRTSALKDRGKWANKTEFRLAMAGLSIGMSNLWYLSPLCHENGGGAFLLLYLVILFFCGMPVFFLETALGQYTGEGGVTSWRKICPMFQGIGIASQITVMYWNVCSIVYLAWALFYLYNSFKNPLPWSRCDNPWNTNECWSQSTNGSDWSFLHNNSIDYEAMDNNSTWFRWHASAEEEFWNARIGREYMSKPGPGGFNWELALCLLLAWVACYFCIRKGVKYIGKVFYFTVAFPFLLLVILFIRGVSLPGAWEGIKYFLYVDFSKIADEYVWYGAMNLVFYNLATSHGVLTVIGSYNEYKYDCYNDCLVFCALSSVMTVFSGLATFSLLGFVVHDADMSLEDFLKYDIRLIFISYPKVFSVLPGAQFWAVLFFLLVFLVGFNQQVLCVDSFVTTVTDMFPHTLRRPRFREILVLITVVVCFLLSLLIVTEKGLTVFWLMDSLDLSGNVFLLIAGFEAFVIGWIYGANRFYDNIEDMIGYQPFPVIKYCWLFVIPILLSACVIINAPVSWSMFTGPGSTALSYLLKLAPIMCIPVFIFVAICENRKGITTPASDLRQACPHKPRLTLCKKVISGGHKSAHKPADEERPTAESSTGL</sequence>
<keyword evidence="7" id="KW-1015">Disulfide bond</keyword>
<feature type="transmembrane region" description="Helical" evidence="9">
    <location>
        <begin position="507"/>
        <end position="527"/>
    </location>
</feature>
<proteinExistence type="predicted"/>
<evidence type="ECO:0000313" key="10">
    <source>
        <dbReference type="EMBL" id="KAJ8392282.1"/>
    </source>
</evidence>
<feature type="binding site" evidence="6">
    <location>
        <position position="44"/>
    </location>
    <ligand>
        <name>Na(+)</name>
        <dbReference type="ChEBI" id="CHEBI:29101"/>
        <label>2</label>
    </ligand>
</feature>
<evidence type="ECO:0000256" key="7">
    <source>
        <dbReference type="PIRSR" id="PIRSR600175-2"/>
    </source>
</evidence>
<dbReference type="EMBL" id="JAINUG010000147">
    <property type="protein sequence ID" value="KAJ8392282.1"/>
    <property type="molecule type" value="Genomic_DNA"/>
</dbReference>
<name>A0AAD7RXR7_9TELE</name>
<protein>
    <submittedName>
        <fullName evidence="10">Uncharacterized protein</fullName>
    </submittedName>
</protein>
<feature type="transmembrane region" description="Helical" evidence="9">
    <location>
        <begin position="217"/>
        <end position="236"/>
    </location>
</feature>
<reference evidence="10" key="1">
    <citation type="journal article" date="2023" name="Science">
        <title>Genome structures resolve the early diversification of teleost fishes.</title>
        <authorList>
            <person name="Parey E."/>
            <person name="Louis A."/>
            <person name="Montfort J."/>
            <person name="Bouchez O."/>
            <person name="Roques C."/>
            <person name="Iampietro C."/>
            <person name="Lluch J."/>
            <person name="Castinel A."/>
            <person name="Donnadieu C."/>
            <person name="Desvignes T."/>
            <person name="Floi Bucao C."/>
            <person name="Jouanno E."/>
            <person name="Wen M."/>
            <person name="Mejri S."/>
            <person name="Dirks R."/>
            <person name="Jansen H."/>
            <person name="Henkel C."/>
            <person name="Chen W.J."/>
            <person name="Zahm M."/>
            <person name="Cabau C."/>
            <person name="Klopp C."/>
            <person name="Thompson A.W."/>
            <person name="Robinson-Rechavi M."/>
            <person name="Braasch I."/>
            <person name="Lecointre G."/>
            <person name="Bobe J."/>
            <person name="Postlethwait J.H."/>
            <person name="Berthelot C."/>
            <person name="Roest Crollius H."/>
            <person name="Guiguen Y."/>
        </authorList>
    </citation>
    <scope>NUCLEOTIDE SEQUENCE</scope>
    <source>
        <strain evidence="10">NC1722</strain>
    </source>
</reference>
<keyword evidence="3 9" id="KW-0812">Transmembrane</keyword>
<dbReference type="Pfam" id="PF00209">
    <property type="entry name" value="SNF"/>
    <property type="match status" value="1"/>
</dbReference>
<dbReference type="InterPro" id="IPR037272">
    <property type="entry name" value="SNS_sf"/>
</dbReference>
<evidence type="ECO:0000256" key="5">
    <source>
        <dbReference type="ARBA" id="ARBA00023136"/>
    </source>
</evidence>
<feature type="transmembrane region" description="Helical" evidence="9">
    <location>
        <begin position="328"/>
        <end position="353"/>
    </location>
</feature>
<feature type="region of interest" description="Disordered" evidence="8">
    <location>
        <begin position="594"/>
        <end position="615"/>
    </location>
</feature>
<evidence type="ECO:0000256" key="9">
    <source>
        <dbReference type="SAM" id="Phobius"/>
    </source>
</evidence>
<evidence type="ECO:0000256" key="3">
    <source>
        <dbReference type="ARBA" id="ARBA00022692"/>
    </source>
</evidence>
<feature type="transmembrane region" description="Helical" evidence="9">
    <location>
        <begin position="248"/>
        <end position="272"/>
    </location>
</feature>
<evidence type="ECO:0000313" key="11">
    <source>
        <dbReference type="Proteomes" id="UP001221898"/>
    </source>
</evidence>
<feature type="compositionally biased region" description="Polar residues" evidence="8">
    <location>
        <begin position="1"/>
        <end position="23"/>
    </location>
</feature>
<dbReference type="GO" id="GO:0042995">
    <property type="term" value="C:cell projection"/>
    <property type="evidence" value="ECO:0007669"/>
    <property type="project" value="TreeGrafter"/>
</dbReference>
<evidence type="ECO:0000256" key="2">
    <source>
        <dbReference type="ARBA" id="ARBA00022448"/>
    </source>
</evidence>